<organism evidence="5 6">
    <name type="scientific">Dehalobacterium formicoaceticum</name>
    <dbReference type="NCBI Taxonomy" id="51515"/>
    <lineage>
        <taxon>Bacteria</taxon>
        <taxon>Bacillati</taxon>
        <taxon>Bacillota</taxon>
        <taxon>Clostridia</taxon>
        <taxon>Eubacteriales</taxon>
        <taxon>Peptococcaceae</taxon>
        <taxon>Dehalobacterium</taxon>
    </lineage>
</organism>
<dbReference type="Gene3D" id="1.10.10.10">
    <property type="entry name" value="Winged helix-like DNA-binding domain superfamily/Winged helix DNA-binding domain"/>
    <property type="match status" value="1"/>
</dbReference>
<dbReference type="Pfam" id="PF01022">
    <property type="entry name" value="HTH_5"/>
    <property type="match status" value="1"/>
</dbReference>
<feature type="domain" description="HTH arsR-type" evidence="4">
    <location>
        <begin position="1"/>
        <end position="104"/>
    </location>
</feature>
<reference evidence="5 6" key="1">
    <citation type="submission" date="2022-08" db="EMBL/GenBank/DDBJ databases">
        <title>Proteogenomics of the novel Dehalobacterium formicoaceticum strain EZ94 highlights a key role of methyltransferases during anaerobic dichloromethane degradation.</title>
        <authorList>
            <person name="Wasmund K."/>
        </authorList>
    </citation>
    <scope>NUCLEOTIDE SEQUENCE [LARGE SCALE GENOMIC DNA]</scope>
    <source>
        <strain evidence="5 6">EZ94</strain>
    </source>
</reference>
<dbReference type="InterPro" id="IPR011991">
    <property type="entry name" value="ArsR-like_HTH"/>
</dbReference>
<name>A0ABT1Y7X1_9FIRM</name>
<dbReference type="RefSeq" id="WP_089611910.1">
    <property type="nucleotide sequence ID" value="NZ_CP022121.1"/>
</dbReference>
<keyword evidence="3" id="KW-0804">Transcription</keyword>
<proteinExistence type="predicted"/>
<dbReference type="PROSITE" id="PS50987">
    <property type="entry name" value="HTH_ARSR_2"/>
    <property type="match status" value="1"/>
</dbReference>
<dbReference type="InterPro" id="IPR036390">
    <property type="entry name" value="WH_DNA-bd_sf"/>
</dbReference>
<evidence type="ECO:0000256" key="3">
    <source>
        <dbReference type="ARBA" id="ARBA00023163"/>
    </source>
</evidence>
<dbReference type="Proteomes" id="UP001524944">
    <property type="component" value="Unassembled WGS sequence"/>
</dbReference>
<dbReference type="InterPro" id="IPR036388">
    <property type="entry name" value="WH-like_DNA-bd_sf"/>
</dbReference>
<dbReference type="InterPro" id="IPR051081">
    <property type="entry name" value="HTH_MetalResp_TranReg"/>
</dbReference>
<evidence type="ECO:0000313" key="5">
    <source>
        <dbReference type="EMBL" id="MCR6546981.1"/>
    </source>
</evidence>
<dbReference type="CDD" id="cd00090">
    <property type="entry name" value="HTH_ARSR"/>
    <property type="match status" value="1"/>
</dbReference>
<gene>
    <name evidence="5" type="ORF">NVS47_15940</name>
</gene>
<sequence length="104" mass="12397">MDILEICKALGNETRLNILKWLKEPENYFTRQEYQVDERTDWDIGVCVDSIQKKANVSQSTISHYLDIMQRAGLLIAERRGKWTYYRRNEETIQRTADYVAHEL</sequence>
<dbReference type="EMBL" id="JANPWE010000015">
    <property type="protein sequence ID" value="MCR6546981.1"/>
    <property type="molecule type" value="Genomic_DNA"/>
</dbReference>
<evidence type="ECO:0000313" key="6">
    <source>
        <dbReference type="Proteomes" id="UP001524944"/>
    </source>
</evidence>
<evidence type="ECO:0000259" key="4">
    <source>
        <dbReference type="PROSITE" id="PS50987"/>
    </source>
</evidence>
<evidence type="ECO:0000256" key="2">
    <source>
        <dbReference type="ARBA" id="ARBA00023125"/>
    </source>
</evidence>
<comment type="caution">
    <text evidence="5">The sequence shown here is derived from an EMBL/GenBank/DDBJ whole genome shotgun (WGS) entry which is preliminary data.</text>
</comment>
<dbReference type="PANTHER" id="PTHR33154">
    <property type="entry name" value="TRANSCRIPTIONAL REGULATOR, ARSR FAMILY"/>
    <property type="match status" value="1"/>
</dbReference>
<evidence type="ECO:0000256" key="1">
    <source>
        <dbReference type="ARBA" id="ARBA00023015"/>
    </source>
</evidence>
<accession>A0ABT1Y7X1</accession>
<protein>
    <submittedName>
        <fullName evidence="5">Helix-turn-helix domain-containing protein</fullName>
    </submittedName>
</protein>
<dbReference type="InterPro" id="IPR001845">
    <property type="entry name" value="HTH_ArsR_DNA-bd_dom"/>
</dbReference>
<dbReference type="SMART" id="SM00418">
    <property type="entry name" value="HTH_ARSR"/>
    <property type="match status" value="1"/>
</dbReference>
<keyword evidence="6" id="KW-1185">Reference proteome</keyword>
<dbReference type="SUPFAM" id="SSF46785">
    <property type="entry name" value="Winged helix' DNA-binding domain"/>
    <property type="match status" value="1"/>
</dbReference>
<dbReference type="PANTHER" id="PTHR33154:SF33">
    <property type="entry name" value="TRANSCRIPTIONAL REPRESSOR SDPR"/>
    <property type="match status" value="1"/>
</dbReference>
<keyword evidence="1" id="KW-0805">Transcription regulation</keyword>
<keyword evidence="2" id="KW-0238">DNA-binding</keyword>